<dbReference type="RefSeq" id="WP_153086037.1">
    <property type="nucleotide sequence ID" value="NZ_VZAM01000039.1"/>
</dbReference>
<reference evidence="2" key="1">
    <citation type="submission" date="2019-09" db="EMBL/GenBank/DDBJ databases">
        <title>Distinct polysaccharide growth profiles of human intestinal Prevotella copri isolates.</title>
        <authorList>
            <person name="Fehlner-Peach H."/>
            <person name="Magnabosco C."/>
            <person name="Raghavan V."/>
            <person name="Scher J.U."/>
            <person name="Tett A."/>
            <person name="Cox L.M."/>
            <person name="Gottsegen C."/>
            <person name="Watters A."/>
            <person name="Wiltshire- Gordon J.D."/>
            <person name="Segata N."/>
            <person name="Bonneau R."/>
            <person name="Littman D.R."/>
        </authorList>
    </citation>
    <scope>NUCLEOTIDE SEQUENCE [LARGE SCALE GENOMIC DNA]</scope>
    <source>
        <strain evidence="2">iAP146</strain>
    </source>
</reference>
<evidence type="ECO:0000313" key="1">
    <source>
        <dbReference type="EMBL" id="MQN31244.1"/>
    </source>
</evidence>
<protein>
    <submittedName>
        <fullName evidence="1">Uncharacterized protein</fullName>
    </submittedName>
</protein>
<evidence type="ECO:0000313" key="2">
    <source>
        <dbReference type="Proteomes" id="UP000420707"/>
    </source>
</evidence>
<comment type="caution">
    <text evidence="1">The sequence shown here is derived from an EMBL/GenBank/DDBJ whole genome shotgun (WGS) entry which is preliminary data.</text>
</comment>
<sequence>MKKYILWQLILLLFVPYSSIKAQSLVNLESIESRAYDFWGPSKIDKDIYVYSQNVSVNPIKTLPIKLIYSYDYKRRMIRYLLSNSNSYMILSKECNKRVNKFLKKCSYVNFQGDDIEKMMIEYRKALNSKYQHHNDSVRKARDIAKQEKARRQAIEDSIRLVKESKTHIRFMGIELNDAVDLVMLDLRKKGFETIDFRKNGYVMSGKFMDRKAIVTLHSTPETNNIYMVNVVFDEENSWYSLKSEFLNIVKSYRAKYKCIDSGRTFLEPYYEGDGFELQGVAKDKCCFFDKYEAEGGTIYVEISDMRRIFIKYIDTFNSKRNERETINKNLEEI</sequence>
<dbReference type="AlphaFoldDB" id="A0AAW9TBL9"/>
<dbReference type="EMBL" id="VZCR01000029">
    <property type="protein sequence ID" value="MQN31244.1"/>
    <property type="molecule type" value="Genomic_DNA"/>
</dbReference>
<proteinExistence type="predicted"/>
<accession>A0AAW9TBL9</accession>
<name>A0AAW9TBL9_9BACT</name>
<dbReference type="Proteomes" id="UP000420707">
    <property type="component" value="Unassembled WGS sequence"/>
</dbReference>
<gene>
    <name evidence="1" type="ORF">F7D90_04605</name>
</gene>
<organism evidence="1 2">
    <name type="scientific">Segatella copri</name>
    <dbReference type="NCBI Taxonomy" id="165179"/>
    <lineage>
        <taxon>Bacteria</taxon>
        <taxon>Pseudomonadati</taxon>
        <taxon>Bacteroidota</taxon>
        <taxon>Bacteroidia</taxon>
        <taxon>Bacteroidales</taxon>
        <taxon>Prevotellaceae</taxon>
        <taxon>Segatella</taxon>
    </lineage>
</organism>